<dbReference type="AlphaFoldDB" id="A0A0S4U461"/>
<name>A0A0S4U461_RALSL</name>
<sequence>MILYPAGSQWTRCFEADLPASELAARLVSKHEFTRAMLFQPFGHGRGAVIATRGHMLVMAVETDGERTVFTVAPTVQLQNLLWSLSNGYTSQWSEAELKALTACTTFPEVLDLARTQFFAAVRSFERALAGKPEVDVVVTYDDSHEVLEIPGGYYMTGFSGEGAPCDLSN</sequence>
<accession>A0A0S4U461</accession>
<organism evidence="1">
    <name type="scientific">Ralstonia solanacearum</name>
    <name type="common">Pseudomonas solanacearum</name>
    <dbReference type="NCBI Taxonomy" id="305"/>
    <lineage>
        <taxon>Bacteria</taxon>
        <taxon>Pseudomonadati</taxon>
        <taxon>Pseudomonadota</taxon>
        <taxon>Betaproteobacteria</taxon>
        <taxon>Burkholderiales</taxon>
        <taxon>Burkholderiaceae</taxon>
        <taxon>Ralstonia</taxon>
        <taxon>Ralstonia solanacearum species complex</taxon>
    </lineage>
</organism>
<gene>
    <name evidence="1" type="ORF">PSS4_v1_210026</name>
</gene>
<reference evidence="1" key="1">
    <citation type="submission" date="2015-10" db="EMBL/GenBank/DDBJ databases">
        <authorList>
            <person name="Gilbert D.G."/>
        </authorList>
    </citation>
    <scope>NUCLEOTIDE SEQUENCE</scope>
    <source>
        <strain evidence="1">Phyl III-seqv23</strain>
    </source>
</reference>
<evidence type="ECO:0000313" key="1">
    <source>
        <dbReference type="EMBL" id="CUV16985.1"/>
    </source>
</evidence>
<proteinExistence type="predicted"/>
<protein>
    <submittedName>
        <fullName evidence="1">Uncharacterized protein</fullName>
    </submittedName>
</protein>
<dbReference type="EMBL" id="LN899821">
    <property type="protein sequence ID" value="CUV16985.1"/>
    <property type="molecule type" value="Genomic_DNA"/>
</dbReference>